<dbReference type="Pfam" id="PF03061">
    <property type="entry name" value="4HBT"/>
    <property type="match status" value="1"/>
</dbReference>
<feature type="domain" description="Thioesterase" evidence="3">
    <location>
        <begin position="50"/>
        <end position="125"/>
    </location>
</feature>
<sequence>MKKLKQVPLEQINLMGKNTMMEHLDMKCVELGEDYLVATMPVDHRTHQPMGLLHGGASAALIESIGSMGSTLLIDLSKEVPVGIEINANHIGGVTDGSVKAIGKIVHAGSRTHIWQVDIFDEANGRLICTGRLTVMIVPRS</sequence>
<evidence type="ECO:0000259" key="3">
    <source>
        <dbReference type="Pfam" id="PF03061"/>
    </source>
</evidence>
<comment type="caution">
    <text evidence="4">The sequence shown here is derived from an EMBL/GenBank/DDBJ whole genome shotgun (WGS) entry which is preliminary data.</text>
</comment>
<dbReference type="InterPro" id="IPR029069">
    <property type="entry name" value="HotDog_dom_sf"/>
</dbReference>
<protein>
    <submittedName>
        <fullName evidence="4">Hotdog fold thioesterase</fullName>
    </submittedName>
</protein>
<organism evidence="4 5">
    <name type="scientific">Fluviicola chungangensis</name>
    <dbReference type="NCBI Taxonomy" id="2597671"/>
    <lineage>
        <taxon>Bacteria</taxon>
        <taxon>Pseudomonadati</taxon>
        <taxon>Bacteroidota</taxon>
        <taxon>Flavobacteriia</taxon>
        <taxon>Flavobacteriales</taxon>
        <taxon>Crocinitomicaceae</taxon>
        <taxon>Fluviicola</taxon>
    </lineage>
</organism>
<keyword evidence="5" id="KW-1185">Reference proteome</keyword>
<evidence type="ECO:0000313" key="5">
    <source>
        <dbReference type="Proteomes" id="UP000316008"/>
    </source>
</evidence>
<dbReference type="NCBIfam" id="TIGR00369">
    <property type="entry name" value="unchar_dom_1"/>
    <property type="match status" value="1"/>
</dbReference>
<dbReference type="EMBL" id="VLPL01000004">
    <property type="protein sequence ID" value="TSJ44807.1"/>
    <property type="molecule type" value="Genomic_DNA"/>
</dbReference>
<reference evidence="4 5" key="1">
    <citation type="submission" date="2019-07" db="EMBL/GenBank/DDBJ databases">
        <authorList>
            <person name="Huq M.A."/>
        </authorList>
    </citation>
    <scope>NUCLEOTIDE SEQUENCE [LARGE SCALE GENOMIC DNA]</scope>
    <source>
        <strain evidence="4 5">MAH-3</strain>
    </source>
</reference>
<dbReference type="GO" id="GO:0005829">
    <property type="term" value="C:cytosol"/>
    <property type="evidence" value="ECO:0007669"/>
    <property type="project" value="TreeGrafter"/>
</dbReference>
<accession>A0A556MY15</accession>
<dbReference type="InterPro" id="IPR003736">
    <property type="entry name" value="PAAI_dom"/>
</dbReference>
<dbReference type="CDD" id="cd03443">
    <property type="entry name" value="PaaI_thioesterase"/>
    <property type="match status" value="1"/>
</dbReference>
<keyword evidence="2" id="KW-0378">Hydrolase</keyword>
<name>A0A556MY15_9FLAO</name>
<dbReference type="SUPFAM" id="SSF54637">
    <property type="entry name" value="Thioesterase/thiol ester dehydrase-isomerase"/>
    <property type="match status" value="1"/>
</dbReference>
<dbReference type="RefSeq" id="WP_144332921.1">
    <property type="nucleotide sequence ID" value="NZ_VLPL01000004.1"/>
</dbReference>
<dbReference type="Proteomes" id="UP000316008">
    <property type="component" value="Unassembled WGS sequence"/>
</dbReference>
<dbReference type="PANTHER" id="PTHR43240:SF5">
    <property type="entry name" value="1,4-DIHYDROXY-2-NAPHTHOYL-COA THIOESTERASE 1"/>
    <property type="match status" value="1"/>
</dbReference>
<dbReference type="InterPro" id="IPR006683">
    <property type="entry name" value="Thioestr_dom"/>
</dbReference>
<dbReference type="Gene3D" id="3.10.129.10">
    <property type="entry name" value="Hotdog Thioesterase"/>
    <property type="match status" value="1"/>
</dbReference>
<comment type="similarity">
    <text evidence="1">Belongs to the thioesterase PaaI family.</text>
</comment>
<dbReference type="AlphaFoldDB" id="A0A556MY15"/>
<evidence type="ECO:0000313" key="4">
    <source>
        <dbReference type="EMBL" id="TSJ44807.1"/>
    </source>
</evidence>
<evidence type="ECO:0000256" key="2">
    <source>
        <dbReference type="ARBA" id="ARBA00022801"/>
    </source>
</evidence>
<evidence type="ECO:0000256" key="1">
    <source>
        <dbReference type="ARBA" id="ARBA00008324"/>
    </source>
</evidence>
<dbReference type="PANTHER" id="PTHR43240">
    <property type="entry name" value="1,4-DIHYDROXY-2-NAPHTHOYL-COA THIOESTERASE 1"/>
    <property type="match status" value="1"/>
</dbReference>
<gene>
    <name evidence="4" type="ORF">FO442_09410</name>
</gene>
<dbReference type="OrthoDB" id="9798208at2"/>
<proteinExistence type="inferred from homology"/>
<dbReference type="GO" id="GO:0061522">
    <property type="term" value="F:1,4-dihydroxy-2-naphthoyl-CoA thioesterase activity"/>
    <property type="evidence" value="ECO:0007669"/>
    <property type="project" value="TreeGrafter"/>
</dbReference>